<feature type="coiled-coil region" evidence="2">
    <location>
        <begin position="707"/>
        <end position="759"/>
    </location>
</feature>
<feature type="compositionally biased region" description="Polar residues" evidence="3">
    <location>
        <begin position="1299"/>
        <end position="1308"/>
    </location>
</feature>
<evidence type="ECO:0000259" key="4">
    <source>
        <dbReference type="Pfam" id="PF10145"/>
    </source>
</evidence>
<dbReference type="OrthoDB" id="2137849at2"/>
<feature type="domain" description="Phage tail tape measure protein" evidence="4">
    <location>
        <begin position="209"/>
        <end position="407"/>
    </location>
</feature>
<feature type="compositionally biased region" description="Polar residues" evidence="3">
    <location>
        <begin position="1276"/>
        <end position="1290"/>
    </location>
</feature>
<feature type="compositionally biased region" description="Polar residues" evidence="3">
    <location>
        <begin position="1573"/>
        <end position="1594"/>
    </location>
</feature>
<dbReference type="NCBIfam" id="TIGR01760">
    <property type="entry name" value="tape_meas_TP901"/>
    <property type="match status" value="1"/>
</dbReference>
<feature type="compositionally biased region" description="Polar residues" evidence="3">
    <location>
        <begin position="1347"/>
        <end position="1356"/>
    </location>
</feature>
<evidence type="ECO:0000313" key="5">
    <source>
        <dbReference type="EMBL" id="KRN88202.1"/>
    </source>
</evidence>
<dbReference type="PATRIC" id="fig|89059.3.peg.55"/>
<protein>
    <submittedName>
        <fullName evidence="5">TP901 family phage tail tape measure protein</fullName>
    </submittedName>
</protein>
<keyword evidence="2" id="KW-0175">Coiled coil</keyword>
<evidence type="ECO:0000256" key="1">
    <source>
        <dbReference type="ARBA" id="ARBA00022612"/>
    </source>
</evidence>
<reference evidence="5 6" key="1">
    <citation type="journal article" date="2015" name="Genome Announc.">
        <title>Expanding the biotechnology potential of lactobacilli through comparative genomics of 213 strains and associated genera.</title>
        <authorList>
            <person name="Sun Z."/>
            <person name="Harris H.M."/>
            <person name="McCann A."/>
            <person name="Guo C."/>
            <person name="Argimon S."/>
            <person name="Zhang W."/>
            <person name="Yang X."/>
            <person name="Jeffery I.B."/>
            <person name="Cooney J.C."/>
            <person name="Kagawa T.F."/>
            <person name="Liu W."/>
            <person name="Song Y."/>
            <person name="Salvetti E."/>
            <person name="Wrobel A."/>
            <person name="Rasinkangas P."/>
            <person name="Parkhill J."/>
            <person name="Rea M.C."/>
            <person name="O'Sullivan O."/>
            <person name="Ritari J."/>
            <person name="Douillard F.P."/>
            <person name="Paul Ross R."/>
            <person name="Yang R."/>
            <person name="Briner A.E."/>
            <person name="Felis G.E."/>
            <person name="de Vos W.M."/>
            <person name="Barrangou R."/>
            <person name="Klaenhammer T.R."/>
            <person name="Caufield P.W."/>
            <person name="Cui Y."/>
            <person name="Zhang H."/>
            <person name="O'Toole P.W."/>
        </authorList>
    </citation>
    <scope>NUCLEOTIDE SEQUENCE [LARGE SCALE GENOMIC DNA]</scope>
    <source>
        <strain evidence="5 6">DSM 15353</strain>
    </source>
</reference>
<feature type="coiled-coil region" evidence="2">
    <location>
        <begin position="66"/>
        <end position="128"/>
    </location>
</feature>
<evidence type="ECO:0000313" key="6">
    <source>
        <dbReference type="Proteomes" id="UP000051491"/>
    </source>
</evidence>
<keyword evidence="1" id="KW-1188">Viral release from host cell</keyword>
<dbReference type="InterPro" id="IPR010090">
    <property type="entry name" value="Phage_tape_meas"/>
</dbReference>
<gene>
    <name evidence="5" type="ORF">IV43_GL000053</name>
</gene>
<dbReference type="Proteomes" id="UP000051491">
    <property type="component" value="Unassembled WGS sequence"/>
</dbReference>
<evidence type="ECO:0000256" key="2">
    <source>
        <dbReference type="SAM" id="Coils"/>
    </source>
</evidence>
<feature type="region of interest" description="Disordered" evidence="3">
    <location>
        <begin position="1274"/>
        <end position="1390"/>
    </location>
</feature>
<dbReference type="Pfam" id="PF10145">
    <property type="entry name" value="PhageMin_Tail"/>
    <property type="match status" value="1"/>
</dbReference>
<dbReference type="PANTHER" id="PTHR37813:SF1">
    <property type="entry name" value="FELS-2 PROPHAGE PROTEIN"/>
    <property type="match status" value="1"/>
</dbReference>
<accession>A0A0R2KNB2</accession>
<organism evidence="5 6">
    <name type="scientific">Ligilactobacillus acidipiscis</name>
    <dbReference type="NCBI Taxonomy" id="89059"/>
    <lineage>
        <taxon>Bacteria</taxon>
        <taxon>Bacillati</taxon>
        <taxon>Bacillota</taxon>
        <taxon>Bacilli</taxon>
        <taxon>Lactobacillales</taxon>
        <taxon>Lactobacillaceae</taxon>
        <taxon>Ligilactobacillus</taxon>
    </lineage>
</organism>
<feature type="region of interest" description="Disordered" evidence="3">
    <location>
        <begin position="1573"/>
        <end position="1601"/>
    </location>
</feature>
<proteinExistence type="predicted"/>
<evidence type="ECO:0000256" key="3">
    <source>
        <dbReference type="SAM" id="MobiDB-lite"/>
    </source>
</evidence>
<name>A0A0R2KNB2_9LACO</name>
<dbReference type="EMBL" id="JQBK01000001">
    <property type="protein sequence ID" value="KRN88202.1"/>
    <property type="molecule type" value="Genomic_DNA"/>
</dbReference>
<comment type="caution">
    <text evidence="5">The sequence shown here is derived from an EMBL/GenBank/DDBJ whole genome shotgun (WGS) entry which is preliminary data.</text>
</comment>
<dbReference type="PANTHER" id="PTHR37813">
    <property type="entry name" value="FELS-2 PROPHAGE PROTEIN"/>
    <property type="match status" value="1"/>
</dbReference>
<sequence length="1601" mass="170490">MASGSLGHLAATVSLDIDPFKSSARALNAQIKATGSALRAQKFAIKGYGSSLNGMKAAYGSMGQQMKNYEAKLARQKKTYQDLKGKTASTAEEQAKLTTRQANAANQYNRTSAQAERLKAQMERMNREITLQDSGWYRASQRMNKVGSGMQTVGRKAQTVGSTLTHGITMPIAGIGVAAVKTALDFDHQMNRVKAISSSTSGEFKAMKAEAVDLGAKTQFSAREAAAGMENLASAGMKPHELMKAMPGVLDLAAVSGGNVAASADAAASALNAFGLSADKSGHLANVYAKAAADTNAETQDMAEAMKYAAPVSHSLGASLEDTAAAIGIMSNAGIKGTQAGTTLRGALTRLAKPTKAMQGVMDKLGISFFDSQGKMKPMGTIIGDLGTSMKGYDKKTQAAMLTTLFGKEALSGMMALVQAGPDKFNKLSSGLEHSDGAARKMAKTMNDDAKASVENMTGSLETAGIKIGEALAPSIIDITKDVSKLVNSFTKLNPKTQEMIVKFGLTAAAAGPLISIFGKLSGGIGGTIKSIASVVGGINRMRAAAKLGGTGLQILKSGFSRAAYSATTFAGQAAATTGALGGIEGASGAAAGGLGLLNPAVLGVTAAVVGGIAVWELWGKKAVASAERTGRWGSDVGKTADTALTKFKGTSDGINDALDNLDGSFSTSTSSMSKKFDQEFSDIEKSAHDHMQNVKKSVKGLSSEVAATVEKEAQKTKRTLDKINDDAKKHNAEAQQILKNHNGKIADLNDNERQLLKNDQYAMQQDEIKALGITGQKKKKIMASLNKDYSKMSQAQRDSQIRDLDDISRTTTKSMAKQQRALKKALDSSRISQKEYDAGMDALHKHTASVMDKTAAEYIKLEKASGKSTATIKQDMLRQGLSYKNGMAYIKQYRHSVETNADTIVDTTGKMSEKARKAADAWNKLVFDPKTGEVKSNAQKEVNKAVKSGKKWDQIKLLAKEGKLKSNAKEMVANAAISQGKWNGMTWKEQKALIHSEGGKDLVKMMEDSGEWNDLTIQQKTAIVNAKGQKEIADLLIKTGEWNELTPAEQSAVLKTSGTSELYDMLNKIGKWNQLTPKEQIAVLSGDDKGIGNLLVKLGLWNGYTLKQQIAQVATKGGGEMATALNKIGVWNGLTPKEQVAIMTAKGKTEMVDALVTAGVWNGLKLKKQQALVTSKGTADLITQMNKMGQWNDLPSDAKDAIVHAKGSADLANIITKYDLWKQIPASTVKQMVAQDKASGNAQAALDAINHYNKANPGKKQLIAYDNASGPLNKATDSTNVFRKTSPGGTKNAKGKDSTSGSMNLAKSSVDRFRKTSPGGLKNARGKDQASGQMNKAKGSTDRFRNTSTGSTKQAKGSDLASRPMGSAKGSVDRWRGTSAGGTKHARAADNASWAAGRAFGAVMRFAGLHNYKRTLTTIHKTINWVISKFTKKAKGDDHFAGGTAMVNDQTGSQYRELITLPNGQAFIPEGRNVLYNLPRGTRITKASQTAKLFKRYAAGTVAGNEAVNTILSARPAIRHMNEATQVRMGNSNVQINNNNADVIDALHEQMDVQKQQLSLLSRMLDIATDPMTSQTSRENVRNMSQQFNSFDNQRVRGAL</sequence>
<dbReference type="RefSeq" id="WP_010494397.1">
    <property type="nucleotide sequence ID" value="NZ_JQBK01000001.1"/>
</dbReference>